<dbReference type="OrthoDB" id="8024423at2759"/>
<evidence type="ECO:0008006" key="3">
    <source>
        <dbReference type="Google" id="ProtNLM"/>
    </source>
</evidence>
<dbReference type="InterPro" id="IPR052709">
    <property type="entry name" value="Transposase-MT_Hybrid"/>
</dbReference>
<dbReference type="AlphaFoldDB" id="A0A4Y2I285"/>
<dbReference type="PANTHER" id="PTHR46060">
    <property type="entry name" value="MARINER MOS1 TRANSPOSASE-LIKE PROTEIN"/>
    <property type="match status" value="1"/>
</dbReference>
<evidence type="ECO:0000313" key="2">
    <source>
        <dbReference type="Proteomes" id="UP000499080"/>
    </source>
</evidence>
<keyword evidence="2" id="KW-1185">Reference proteome</keyword>
<reference evidence="1 2" key="1">
    <citation type="journal article" date="2019" name="Sci. Rep.">
        <title>Orb-weaving spider Araneus ventricosus genome elucidates the spidroin gene catalogue.</title>
        <authorList>
            <person name="Kono N."/>
            <person name="Nakamura H."/>
            <person name="Ohtoshi R."/>
            <person name="Moran D.A.P."/>
            <person name="Shinohara A."/>
            <person name="Yoshida Y."/>
            <person name="Fujiwara M."/>
            <person name="Mori M."/>
            <person name="Tomita M."/>
            <person name="Arakawa K."/>
        </authorList>
    </citation>
    <scope>NUCLEOTIDE SEQUENCE [LARGE SCALE GENOMIC DNA]</scope>
</reference>
<sequence>MASWVSAPTQRNHHWETLSNTIGATEQRIGEKRRDYETRHGKVIFQYDNASLHVTKPPKETVEELNFDVLPHTPYSADISSSDYHLFD</sequence>
<dbReference type="PANTHER" id="PTHR46060:SF1">
    <property type="entry name" value="MARINER MOS1 TRANSPOSASE-LIKE PROTEIN"/>
    <property type="match status" value="1"/>
</dbReference>
<gene>
    <name evidence="1" type="ORF">AVEN_79436_1</name>
</gene>
<evidence type="ECO:0000313" key="1">
    <source>
        <dbReference type="EMBL" id="GBM71783.1"/>
    </source>
</evidence>
<accession>A0A4Y2I285</accession>
<dbReference type="Gene3D" id="3.30.420.10">
    <property type="entry name" value="Ribonuclease H-like superfamily/Ribonuclease H"/>
    <property type="match status" value="1"/>
</dbReference>
<name>A0A4Y2I285_ARAVE</name>
<comment type="caution">
    <text evidence="1">The sequence shown here is derived from an EMBL/GenBank/DDBJ whole genome shotgun (WGS) entry which is preliminary data.</text>
</comment>
<dbReference type="Proteomes" id="UP000499080">
    <property type="component" value="Unassembled WGS sequence"/>
</dbReference>
<protein>
    <recommendedName>
        <fullName evidence="3">Mariner Mos1 transposase</fullName>
    </recommendedName>
</protein>
<organism evidence="1 2">
    <name type="scientific">Araneus ventricosus</name>
    <name type="common">Orbweaver spider</name>
    <name type="synonym">Epeira ventricosa</name>
    <dbReference type="NCBI Taxonomy" id="182803"/>
    <lineage>
        <taxon>Eukaryota</taxon>
        <taxon>Metazoa</taxon>
        <taxon>Ecdysozoa</taxon>
        <taxon>Arthropoda</taxon>
        <taxon>Chelicerata</taxon>
        <taxon>Arachnida</taxon>
        <taxon>Araneae</taxon>
        <taxon>Araneomorphae</taxon>
        <taxon>Entelegynae</taxon>
        <taxon>Araneoidea</taxon>
        <taxon>Araneidae</taxon>
        <taxon>Araneus</taxon>
    </lineage>
</organism>
<proteinExistence type="predicted"/>
<dbReference type="GO" id="GO:0003676">
    <property type="term" value="F:nucleic acid binding"/>
    <property type="evidence" value="ECO:0007669"/>
    <property type="project" value="InterPro"/>
</dbReference>
<dbReference type="InterPro" id="IPR036397">
    <property type="entry name" value="RNaseH_sf"/>
</dbReference>
<dbReference type="EMBL" id="BGPR01002334">
    <property type="protein sequence ID" value="GBM71783.1"/>
    <property type="molecule type" value="Genomic_DNA"/>
</dbReference>